<dbReference type="InterPro" id="IPR040256">
    <property type="entry name" value="At4g02000-like"/>
</dbReference>
<keyword evidence="3" id="KW-0808">Transferase</keyword>
<dbReference type="AlphaFoldDB" id="A0A834TVL1"/>
<dbReference type="OrthoDB" id="1418158at2759"/>
<dbReference type="Pfam" id="PF14111">
    <property type="entry name" value="DUF4283"/>
    <property type="match status" value="1"/>
</dbReference>
<accession>A0A834TVL1</accession>
<gene>
    <name evidence="3" type="ORF">G2W53_016223</name>
</gene>
<dbReference type="InterPro" id="IPR025558">
    <property type="entry name" value="DUF4283"/>
</dbReference>
<keyword evidence="3" id="KW-0670">Pyruvate</keyword>
<dbReference type="GO" id="GO:0016740">
    <property type="term" value="F:transferase activity"/>
    <property type="evidence" value="ECO:0007669"/>
    <property type="project" value="UniProtKB-KW"/>
</dbReference>
<feature type="compositionally biased region" description="Polar residues" evidence="1">
    <location>
        <begin position="264"/>
        <end position="273"/>
    </location>
</feature>
<feature type="region of interest" description="Disordered" evidence="1">
    <location>
        <begin position="253"/>
        <end position="312"/>
    </location>
</feature>
<evidence type="ECO:0000256" key="1">
    <source>
        <dbReference type="SAM" id="MobiDB-lite"/>
    </source>
</evidence>
<dbReference type="PANTHER" id="PTHR31286:SF180">
    <property type="entry name" value="OS10G0362600 PROTEIN"/>
    <property type="match status" value="1"/>
</dbReference>
<dbReference type="PANTHER" id="PTHR31286">
    <property type="entry name" value="GLYCINE-RICH CELL WALL STRUCTURAL PROTEIN 1.8-LIKE"/>
    <property type="match status" value="1"/>
</dbReference>
<dbReference type="Proteomes" id="UP000634136">
    <property type="component" value="Unassembled WGS sequence"/>
</dbReference>
<organism evidence="3 4">
    <name type="scientific">Senna tora</name>
    <dbReference type="NCBI Taxonomy" id="362788"/>
    <lineage>
        <taxon>Eukaryota</taxon>
        <taxon>Viridiplantae</taxon>
        <taxon>Streptophyta</taxon>
        <taxon>Embryophyta</taxon>
        <taxon>Tracheophyta</taxon>
        <taxon>Spermatophyta</taxon>
        <taxon>Magnoliopsida</taxon>
        <taxon>eudicotyledons</taxon>
        <taxon>Gunneridae</taxon>
        <taxon>Pentapetalae</taxon>
        <taxon>rosids</taxon>
        <taxon>fabids</taxon>
        <taxon>Fabales</taxon>
        <taxon>Fabaceae</taxon>
        <taxon>Caesalpinioideae</taxon>
        <taxon>Cassia clade</taxon>
        <taxon>Senna</taxon>
    </lineage>
</organism>
<proteinExistence type="predicted"/>
<evidence type="ECO:0000313" key="4">
    <source>
        <dbReference type="Proteomes" id="UP000634136"/>
    </source>
</evidence>
<name>A0A834TVL1_9FABA</name>
<comment type="caution">
    <text evidence="3">The sequence shown here is derived from an EMBL/GenBank/DDBJ whole genome shotgun (WGS) entry which is preliminary data.</text>
</comment>
<dbReference type="EMBL" id="JAAIUW010000006">
    <property type="protein sequence ID" value="KAF7825059.1"/>
    <property type="molecule type" value="Genomic_DNA"/>
</dbReference>
<feature type="domain" description="DUF4283" evidence="2">
    <location>
        <begin position="35"/>
        <end position="114"/>
    </location>
</feature>
<evidence type="ECO:0000259" key="2">
    <source>
        <dbReference type="Pfam" id="PF14111"/>
    </source>
</evidence>
<reference evidence="3" key="1">
    <citation type="submission" date="2020-09" db="EMBL/GenBank/DDBJ databases">
        <title>Genome-Enabled Discovery of Anthraquinone Biosynthesis in Senna tora.</title>
        <authorList>
            <person name="Kang S.-H."/>
            <person name="Pandey R.P."/>
            <person name="Lee C.-M."/>
            <person name="Sim J.-S."/>
            <person name="Jeong J.-T."/>
            <person name="Choi B.-S."/>
            <person name="Jung M."/>
            <person name="Ginzburg D."/>
            <person name="Zhao K."/>
            <person name="Won S.Y."/>
            <person name="Oh T.-J."/>
            <person name="Yu Y."/>
            <person name="Kim N.-H."/>
            <person name="Lee O.R."/>
            <person name="Lee T.-H."/>
            <person name="Bashyal P."/>
            <person name="Kim T.-S."/>
            <person name="Lee W.-H."/>
            <person name="Kawkins C."/>
            <person name="Kim C.-K."/>
            <person name="Kim J.S."/>
            <person name="Ahn B.O."/>
            <person name="Rhee S.Y."/>
            <person name="Sohng J.K."/>
        </authorList>
    </citation>
    <scope>NUCLEOTIDE SEQUENCE</scope>
    <source>
        <tissue evidence="3">Leaf</tissue>
    </source>
</reference>
<evidence type="ECO:0000313" key="3">
    <source>
        <dbReference type="EMBL" id="KAF7825059.1"/>
    </source>
</evidence>
<sequence length="312" mass="36693">MEMDEPLPPIPSPTPFSARALMIDIDIQIVAQNRDFWEHYLIGFLIDKRKIRLLRLQYIINTSWHLIERVKVVGRVGRRYVIYFEHLDDLYFMYLGGPWSVHSSLLSFIPWEYNMVVSRLTITEVPIWIQLSGLPLEYQIPRIARKFYERLYKFYKNCARMGHVHEDCRWTREEAMTVIDNHIQWIRQEFGLELGISLTRAQFINNFRTFINQNDRRLMEVTVIDTPNGYNYRPWTQLPIDFEWDPNGVLDANRNMVPPAGDPNGSQEDSLPNENAEVEVLTSNDGFPPYNPNNFIDDLGPTNSDQVVPNID</sequence>
<keyword evidence="4" id="KW-1185">Reference proteome</keyword>
<feature type="compositionally biased region" description="Polar residues" evidence="1">
    <location>
        <begin position="301"/>
        <end position="312"/>
    </location>
</feature>
<protein>
    <submittedName>
        <fullName evidence="3">Pyruvate carboxyltransferase</fullName>
    </submittedName>
</protein>